<name>A0A4R9JII9_9LEPT</name>
<accession>A0A4R9JII9</accession>
<dbReference type="PROSITE" id="PS51781">
    <property type="entry name" value="SH3B"/>
    <property type="match status" value="1"/>
</dbReference>
<gene>
    <name evidence="2" type="ORF">EHQ49_09895</name>
</gene>
<feature type="domain" description="SH3b" evidence="1">
    <location>
        <begin position="94"/>
        <end position="167"/>
    </location>
</feature>
<protein>
    <submittedName>
        <fullName evidence="2">SH3 domain-containing protein</fullName>
    </submittedName>
</protein>
<dbReference type="EMBL" id="RQGA01000010">
    <property type="protein sequence ID" value="TGL40358.1"/>
    <property type="molecule type" value="Genomic_DNA"/>
</dbReference>
<sequence length="473" mass="54085">MFSCKPKETLAPIGEGYVFGDVCLHQSPSVLSLCTLRLTPGTKVEVLEKNIKNEANDRYMNWYKIRTNQQIGFVSQDEEEIRLKFSVIIPNLTEWKMVVTASSLRLRELPSLSAKVITSLRNGEIITAFGSSAHKFKVEDKWDSWIQVKTNSGISGFSYGGFLREVKDETEAVLTNEEIISGFVVLTQDQPTFWLEPNKVKLTDKDDSDNFGAPKSLLKHTKSGLRFPALKKAVVEGETYYYLEREFCYYSINSRDCEGNLSGWVSSNDLEYVKDSLYEKTLADYPEKEQLPLIQFLHNQNENPLEDVSTLKVNQLPLNDNQLNKVWDVSYKKLDNSYNAEWEPRQLIRQVSNDFYVLTENYSDSEIIDIDGDGISEWKSTKSGRADYSLHIYSLQNSKFVQILQMETNDYSPNSCSFTINNKEVLDLSSNTDQANENTTCSMNIESPNLILKIGKKTYKYTLKSGKLIRSKI</sequence>
<dbReference type="Proteomes" id="UP000298125">
    <property type="component" value="Unassembled WGS sequence"/>
</dbReference>
<dbReference type="AlphaFoldDB" id="A0A4R9JII9"/>
<organism evidence="2 3">
    <name type="scientific">Leptospira perdikensis</name>
    <dbReference type="NCBI Taxonomy" id="2484948"/>
    <lineage>
        <taxon>Bacteria</taxon>
        <taxon>Pseudomonadati</taxon>
        <taxon>Spirochaetota</taxon>
        <taxon>Spirochaetia</taxon>
        <taxon>Leptospirales</taxon>
        <taxon>Leptospiraceae</taxon>
        <taxon>Leptospira</taxon>
    </lineage>
</organism>
<evidence type="ECO:0000313" key="3">
    <source>
        <dbReference type="Proteomes" id="UP000298125"/>
    </source>
</evidence>
<reference evidence="2" key="1">
    <citation type="journal article" date="2019" name="PLoS Negl. Trop. Dis.">
        <title>Revisiting the worldwide diversity of Leptospira species in the environment.</title>
        <authorList>
            <person name="Vincent A.T."/>
            <person name="Schiettekatte O."/>
            <person name="Bourhy P."/>
            <person name="Veyrier F.J."/>
            <person name="Picardeau M."/>
        </authorList>
    </citation>
    <scope>NUCLEOTIDE SEQUENCE [LARGE SCALE GENOMIC DNA]</scope>
    <source>
        <strain evidence="2">201702692</strain>
    </source>
</reference>
<evidence type="ECO:0000313" key="2">
    <source>
        <dbReference type="EMBL" id="TGL40358.1"/>
    </source>
</evidence>
<keyword evidence="3" id="KW-1185">Reference proteome</keyword>
<proteinExistence type="predicted"/>
<dbReference type="Pfam" id="PF08239">
    <property type="entry name" value="SH3_3"/>
    <property type="match status" value="1"/>
</dbReference>
<dbReference type="InterPro" id="IPR003646">
    <property type="entry name" value="SH3-like_bac-type"/>
</dbReference>
<dbReference type="OrthoDB" id="330373at2"/>
<comment type="caution">
    <text evidence="2">The sequence shown here is derived from an EMBL/GenBank/DDBJ whole genome shotgun (WGS) entry which is preliminary data.</text>
</comment>
<evidence type="ECO:0000259" key="1">
    <source>
        <dbReference type="PROSITE" id="PS51781"/>
    </source>
</evidence>
<dbReference type="Gene3D" id="2.30.30.40">
    <property type="entry name" value="SH3 Domains"/>
    <property type="match status" value="2"/>
</dbReference>